<evidence type="ECO:0000313" key="1">
    <source>
        <dbReference type="EMBL" id="HIP89785.1"/>
    </source>
</evidence>
<sequence>MKKLLTGMLLLGSLFLSLAAAANGISLLSCWYPWDYDTDVHQWNDNEWVWAGVRGQVEICDGEFQRILTNTVRHTAYWKGVNVDPSRDVIRRAYPEYAVTQIHYRRINGDDGYATAYIPNFYR</sequence>
<organism evidence="1 2">
    <name type="scientific">Thermococcus paralvinellae</name>
    <dbReference type="NCBI Taxonomy" id="582419"/>
    <lineage>
        <taxon>Archaea</taxon>
        <taxon>Methanobacteriati</taxon>
        <taxon>Methanobacteriota</taxon>
        <taxon>Thermococci</taxon>
        <taxon>Thermococcales</taxon>
        <taxon>Thermococcaceae</taxon>
        <taxon>Thermococcus</taxon>
    </lineage>
</organism>
<evidence type="ECO:0000313" key="2">
    <source>
        <dbReference type="Proteomes" id="UP000653692"/>
    </source>
</evidence>
<dbReference type="Proteomes" id="UP000653692">
    <property type="component" value="Unassembled WGS sequence"/>
</dbReference>
<dbReference type="EMBL" id="DQUR01000265">
    <property type="protein sequence ID" value="HIP89785.1"/>
    <property type="molecule type" value="Genomic_DNA"/>
</dbReference>
<dbReference type="AlphaFoldDB" id="A0A833E4R2"/>
<comment type="caution">
    <text evidence="1">The sequence shown here is derived from an EMBL/GenBank/DDBJ whole genome shotgun (WGS) entry which is preliminary data.</text>
</comment>
<reference evidence="1" key="1">
    <citation type="journal article" date="2020" name="ISME J.">
        <title>Gammaproteobacteria mediating utilization of methyl-, sulfur- and petroleum organic compounds in deep ocean hydrothermal plumes.</title>
        <authorList>
            <person name="Zhou Z."/>
            <person name="Liu Y."/>
            <person name="Pan J."/>
            <person name="Cron B.R."/>
            <person name="Toner B.M."/>
            <person name="Anantharaman K."/>
            <person name="Breier J.A."/>
            <person name="Dick G.J."/>
            <person name="Li M."/>
        </authorList>
    </citation>
    <scope>NUCLEOTIDE SEQUENCE</scope>
    <source>
        <strain evidence="1">SZUA-1476</strain>
    </source>
</reference>
<gene>
    <name evidence="1" type="ORF">EYH24_07805</name>
</gene>
<accession>A0A833E4R2</accession>
<protein>
    <submittedName>
        <fullName evidence="1">Uncharacterized protein</fullName>
    </submittedName>
</protein>
<dbReference type="PROSITE" id="PS51257">
    <property type="entry name" value="PROKAR_LIPOPROTEIN"/>
    <property type="match status" value="1"/>
</dbReference>
<name>A0A833E4R2_9EURY</name>
<proteinExistence type="predicted"/>